<evidence type="ECO:0000313" key="2">
    <source>
        <dbReference type="RefSeq" id="XP_022932659.1"/>
    </source>
</evidence>
<dbReference type="Proteomes" id="UP000504609">
    <property type="component" value="Unplaced"/>
</dbReference>
<dbReference type="KEGG" id="cmos:111439143"/>
<dbReference type="Gene3D" id="3.70.10.10">
    <property type="match status" value="1"/>
</dbReference>
<dbReference type="GeneID" id="111439143"/>
<evidence type="ECO:0000313" key="1">
    <source>
        <dbReference type="Proteomes" id="UP000504609"/>
    </source>
</evidence>
<dbReference type="RefSeq" id="XP_022932659.1">
    <property type="nucleotide sequence ID" value="XM_023076891.1"/>
</dbReference>
<name>A0A6J1EXM2_CUCMO</name>
<accession>A0A6J1EXM2</accession>
<dbReference type="AlphaFoldDB" id="A0A6J1EXM2"/>
<protein>
    <submittedName>
        <fullName evidence="2">Uncharacterized protein LOC111439143</fullName>
    </submittedName>
</protein>
<proteinExistence type="predicted"/>
<sequence length="252" mass="28277">MFMFNLDNIHEFVEAASVISTQAPTGVLKFSPQMFSIMATALPPSPRSALALQIRPQFFRSYTCTSQLEYAGIFLNDLQFTLYEMDCNGFPELLFSSTEPDCAHLTFRPPASIYNCRLYKLPLCPGTGEMDMDLEFDCTTFVSIPSDFFNVVLNVFMDCFDYVLVTVTASLARFCNDAGDIVLIAQENQCSIGGVSSEHQIQFQISLSPWASFRELARRVERVWIYKPNTSSFGIIAAPVGLYSRFLAYVPA</sequence>
<keyword evidence="1" id="KW-1185">Reference proteome</keyword>
<gene>
    <name evidence="2" type="primary">LOC111439143</name>
</gene>
<organism evidence="1 2">
    <name type="scientific">Cucurbita moschata</name>
    <name type="common">Winter crookneck squash</name>
    <name type="synonym">Cucurbita pepo var. moschata</name>
    <dbReference type="NCBI Taxonomy" id="3662"/>
    <lineage>
        <taxon>Eukaryota</taxon>
        <taxon>Viridiplantae</taxon>
        <taxon>Streptophyta</taxon>
        <taxon>Embryophyta</taxon>
        <taxon>Tracheophyta</taxon>
        <taxon>Spermatophyta</taxon>
        <taxon>Magnoliopsida</taxon>
        <taxon>eudicotyledons</taxon>
        <taxon>Gunneridae</taxon>
        <taxon>Pentapetalae</taxon>
        <taxon>rosids</taxon>
        <taxon>fabids</taxon>
        <taxon>Cucurbitales</taxon>
        <taxon>Cucurbitaceae</taxon>
        <taxon>Cucurbiteae</taxon>
        <taxon>Cucurbita</taxon>
    </lineage>
</organism>
<reference evidence="2" key="1">
    <citation type="submission" date="2025-08" db="UniProtKB">
        <authorList>
            <consortium name="RefSeq"/>
        </authorList>
    </citation>
    <scope>IDENTIFICATION</scope>
    <source>
        <tissue evidence="2">Young leaves</tissue>
    </source>
</reference>